<dbReference type="PANTHER" id="PTHR30469">
    <property type="entry name" value="MULTIDRUG RESISTANCE PROTEIN MDTA"/>
    <property type="match status" value="1"/>
</dbReference>
<comment type="similarity">
    <text evidence="1">Belongs to the membrane fusion protein (MFP) (TC 8.A.1) family.</text>
</comment>
<dbReference type="EMBL" id="RIBS01000005">
    <property type="protein sequence ID" value="RNF83319.1"/>
    <property type="molecule type" value="Genomic_DNA"/>
</dbReference>
<reference evidence="5 6" key="1">
    <citation type="submission" date="2018-11" db="EMBL/GenBank/DDBJ databases">
        <title>Lysobacter cryohumiis sp. nov., isolated from soil in the Tianshan Mountains, Xinjiang, China.</title>
        <authorList>
            <person name="Luo Y."/>
            <person name="Sheng H."/>
        </authorList>
    </citation>
    <scope>NUCLEOTIDE SEQUENCE [LARGE SCALE GENOMIC DNA]</scope>
    <source>
        <strain evidence="5 6">ZS60</strain>
    </source>
</reference>
<protein>
    <submittedName>
        <fullName evidence="5">Efflux RND transporter periplasmic adaptor subunit</fullName>
    </submittedName>
</protein>
<dbReference type="PANTHER" id="PTHR30469:SF15">
    <property type="entry name" value="HLYD FAMILY OF SECRETION PROTEINS"/>
    <property type="match status" value="1"/>
</dbReference>
<dbReference type="GO" id="GO:0015562">
    <property type="term" value="F:efflux transmembrane transporter activity"/>
    <property type="evidence" value="ECO:0007669"/>
    <property type="project" value="TreeGrafter"/>
</dbReference>
<feature type="coiled-coil region" evidence="2">
    <location>
        <begin position="119"/>
        <end position="191"/>
    </location>
</feature>
<dbReference type="InterPro" id="IPR058637">
    <property type="entry name" value="YknX-like_C"/>
</dbReference>
<comment type="caution">
    <text evidence="5">The sequence shown here is derived from an EMBL/GenBank/DDBJ whole genome shotgun (WGS) entry which is preliminary data.</text>
</comment>
<evidence type="ECO:0000256" key="2">
    <source>
        <dbReference type="SAM" id="Coils"/>
    </source>
</evidence>
<dbReference type="SUPFAM" id="SSF111369">
    <property type="entry name" value="HlyD-like secretion proteins"/>
    <property type="match status" value="1"/>
</dbReference>
<accession>A0A3M8SPW8</accession>
<proteinExistence type="inferred from homology"/>
<dbReference type="NCBIfam" id="TIGR01730">
    <property type="entry name" value="RND_mfp"/>
    <property type="match status" value="1"/>
</dbReference>
<evidence type="ECO:0000313" key="5">
    <source>
        <dbReference type="EMBL" id="RNF83319.1"/>
    </source>
</evidence>
<dbReference type="Pfam" id="PF25876">
    <property type="entry name" value="HH_MFP_RND"/>
    <property type="match status" value="1"/>
</dbReference>
<keyword evidence="2" id="KW-0175">Coiled coil</keyword>
<dbReference type="Gene3D" id="2.40.420.20">
    <property type="match status" value="1"/>
</dbReference>
<feature type="domain" description="Multidrug resistance protein MdtA-like alpha-helical hairpin" evidence="3">
    <location>
        <begin position="127"/>
        <end position="195"/>
    </location>
</feature>
<evidence type="ECO:0000256" key="1">
    <source>
        <dbReference type="ARBA" id="ARBA00009477"/>
    </source>
</evidence>
<sequence length="395" mass="42490">MKIAKALRHAAQRSSCRNELWRRLREPGWVICITVLVNLSACSEQGKTVSAPATTPSLTVETVTPRMQVLARQVNASGAIAAWEEIAVGVEVSGLRVTEVSVEVGDTVRRGDVLVRLDARTLRAKAAQSEAALAQAQANAAVAAKRAKRTRELATQHFISQQDADQAEAEAINAEAQLRTVRSALEAARVELDFTEVRSPQDGVVSARSVHPGQVAGATGELLRLIRDRRLEWRAELAEADLTRVTPGMLIRLAGPDGATVEGRVRQVSPALNERRRTGLIYADLPQPGPLRAGMFTSGVIVLGNEQGLVIPFDAVVRRDGRAYAYVVDDQNRARERLIQTAVTAGTYVHVREGLRADERVVARGGGFLGDGDLVRVTTPKSRGGGQAISSSAAR</sequence>
<dbReference type="InterPro" id="IPR006143">
    <property type="entry name" value="RND_pump_MFP"/>
</dbReference>
<dbReference type="Gene3D" id="2.40.30.170">
    <property type="match status" value="1"/>
</dbReference>
<dbReference type="OrthoDB" id="7265739at2"/>
<dbReference type="Gene3D" id="1.10.287.470">
    <property type="entry name" value="Helix hairpin bin"/>
    <property type="match status" value="1"/>
</dbReference>
<dbReference type="GO" id="GO:1990281">
    <property type="term" value="C:efflux pump complex"/>
    <property type="evidence" value="ECO:0007669"/>
    <property type="project" value="TreeGrafter"/>
</dbReference>
<dbReference type="AlphaFoldDB" id="A0A3M8SPW8"/>
<feature type="domain" description="YknX-like C-terminal permuted SH3-like" evidence="4">
    <location>
        <begin position="308"/>
        <end position="377"/>
    </location>
</feature>
<organism evidence="5 6">
    <name type="scientific">Montanilutibacter psychrotolerans</name>
    <dbReference type="NCBI Taxonomy" id="1327343"/>
    <lineage>
        <taxon>Bacteria</taxon>
        <taxon>Pseudomonadati</taxon>
        <taxon>Pseudomonadota</taxon>
        <taxon>Gammaproteobacteria</taxon>
        <taxon>Lysobacterales</taxon>
        <taxon>Lysobacteraceae</taxon>
        <taxon>Montanilutibacter</taxon>
    </lineage>
</organism>
<name>A0A3M8SPW8_9GAMM</name>
<dbReference type="Gene3D" id="2.40.50.100">
    <property type="match status" value="1"/>
</dbReference>
<evidence type="ECO:0000259" key="3">
    <source>
        <dbReference type="Pfam" id="PF25876"/>
    </source>
</evidence>
<keyword evidence="6" id="KW-1185">Reference proteome</keyword>
<dbReference type="InterPro" id="IPR058624">
    <property type="entry name" value="MdtA-like_HH"/>
</dbReference>
<gene>
    <name evidence="5" type="ORF">EER27_12570</name>
</gene>
<dbReference type="Pfam" id="PF25989">
    <property type="entry name" value="YknX_C"/>
    <property type="match status" value="1"/>
</dbReference>
<dbReference type="RefSeq" id="WP_123088450.1">
    <property type="nucleotide sequence ID" value="NZ_RIBS01000005.1"/>
</dbReference>
<evidence type="ECO:0000313" key="6">
    <source>
        <dbReference type="Proteomes" id="UP000267049"/>
    </source>
</evidence>
<evidence type="ECO:0000259" key="4">
    <source>
        <dbReference type="Pfam" id="PF25989"/>
    </source>
</evidence>
<dbReference type="Proteomes" id="UP000267049">
    <property type="component" value="Unassembled WGS sequence"/>
</dbReference>